<dbReference type="InterPro" id="IPR011009">
    <property type="entry name" value="Kinase-like_dom_sf"/>
</dbReference>
<sequence length="85" mass="9601">YKSDMWSLGIVLYEMCTLKCPFDASNLHGLVLKIIRGVYQPISPHFSPPLKALVASLLQKDPRKRPSINEVLALPYCVARISKFL</sequence>
<evidence type="ECO:0000256" key="7">
    <source>
        <dbReference type="ARBA" id="ARBA00047899"/>
    </source>
</evidence>
<reference evidence="11" key="3">
    <citation type="submission" date="2016-03" db="UniProtKB">
        <authorList>
            <consortium name="EnsemblProtists"/>
        </authorList>
    </citation>
    <scope>IDENTIFICATION</scope>
</reference>
<feature type="domain" description="Protein kinase" evidence="9">
    <location>
        <begin position="1"/>
        <end position="77"/>
    </location>
</feature>
<protein>
    <recommendedName>
        <fullName evidence="1">non-specific serine/threonine protein kinase</fullName>
        <ecNumber evidence="1">2.7.11.1</ecNumber>
    </recommendedName>
</protein>
<dbReference type="OMA" id="LCINPEP"/>
<dbReference type="Proteomes" id="UP000011087">
    <property type="component" value="Unassembled WGS sequence"/>
</dbReference>
<reference evidence="12" key="2">
    <citation type="submission" date="2012-11" db="EMBL/GenBank/DDBJ databases">
        <authorList>
            <person name="Kuo A."/>
            <person name="Curtis B.A."/>
            <person name="Tanifuji G."/>
            <person name="Burki F."/>
            <person name="Gruber A."/>
            <person name="Irimia M."/>
            <person name="Maruyama S."/>
            <person name="Arias M.C."/>
            <person name="Ball S.G."/>
            <person name="Gile G.H."/>
            <person name="Hirakawa Y."/>
            <person name="Hopkins J.F."/>
            <person name="Rensing S.A."/>
            <person name="Schmutz J."/>
            <person name="Symeonidi A."/>
            <person name="Elias M."/>
            <person name="Eveleigh R.J."/>
            <person name="Herman E.K."/>
            <person name="Klute M.J."/>
            <person name="Nakayama T."/>
            <person name="Obornik M."/>
            <person name="Reyes-Prieto A."/>
            <person name="Armbrust E.V."/>
            <person name="Aves S.J."/>
            <person name="Beiko R.G."/>
            <person name="Coutinho P."/>
            <person name="Dacks J.B."/>
            <person name="Durnford D.G."/>
            <person name="Fast N.M."/>
            <person name="Green B.R."/>
            <person name="Grisdale C."/>
            <person name="Hempe F."/>
            <person name="Henrissat B."/>
            <person name="Hoppner M.P."/>
            <person name="Ishida K.-I."/>
            <person name="Kim E."/>
            <person name="Koreny L."/>
            <person name="Kroth P.G."/>
            <person name="Liu Y."/>
            <person name="Malik S.-B."/>
            <person name="Maier U.G."/>
            <person name="McRose D."/>
            <person name="Mock T."/>
            <person name="Neilson J.A."/>
            <person name="Onodera N.T."/>
            <person name="Poole A.M."/>
            <person name="Pritham E.J."/>
            <person name="Richards T.A."/>
            <person name="Rocap G."/>
            <person name="Roy S.W."/>
            <person name="Sarai C."/>
            <person name="Schaack S."/>
            <person name="Shirato S."/>
            <person name="Slamovits C.H."/>
            <person name="Spencer D.F."/>
            <person name="Suzuki S."/>
            <person name="Worden A.Z."/>
            <person name="Zauner S."/>
            <person name="Barry K."/>
            <person name="Bell C."/>
            <person name="Bharti A.K."/>
            <person name="Crow J.A."/>
            <person name="Grimwood J."/>
            <person name="Kramer R."/>
            <person name="Lindquist E."/>
            <person name="Lucas S."/>
            <person name="Salamov A."/>
            <person name="McFadden G.I."/>
            <person name="Lane C.E."/>
            <person name="Keeling P.J."/>
            <person name="Gray M.W."/>
            <person name="Grigoriev I.V."/>
            <person name="Archibald J.M."/>
        </authorList>
    </citation>
    <scope>NUCLEOTIDE SEQUENCE</scope>
    <source>
        <strain evidence="12">CCMP2712</strain>
    </source>
</reference>
<dbReference type="PROSITE" id="PS50011">
    <property type="entry name" value="PROTEIN_KINASE_DOM"/>
    <property type="match status" value="1"/>
</dbReference>
<proteinExistence type="predicted"/>
<dbReference type="OrthoDB" id="248923at2759"/>
<evidence type="ECO:0000313" key="11">
    <source>
        <dbReference type="EnsemblProtists" id="EKX31135"/>
    </source>
</evidence>
<evidence type="ECO:0000256" key="1">
    <source>
        <dbReference type="ARBA" id="ARBA00012513"/>
    </source>
</evidence>
<dbReference type="PANTHER" id="PTHR44899:SF3">
    <property type="entry name" value="SERINE_THREONINE-PROTEIN KINASE NEK1"/>
    <property type="match status" value="1"/>
</dbReference>
<comment type="catalytic activity">
    <reaction evidence="8">
        <text>L-seryl-[protein] + ATP = O-phospho-L-seryl-[protein] + ADP + H(+)</text>
        <dbReference type="Rhea" id="RHEA:17989"/>
        <dbReference type="Rhea" id="RHEA-COMP:9863"/>
        <dbReference type="Rhea" id="RHEA-COMP:11604"/>
        <dbReference type="ChEBI" id="CHEBI:15378"/>
        <dbReference type="ChEBI" id="CHEBI:29999"/>
        <dbReference type="ChEBI" id="CHEBI:30616"/>
        <dbReference type="ChEBI" id="CHEBI:83421"/>
        <dbReference type="ChEBI" id="CHEBI:456216"/>
        <dbReference type="EC" id="2.7.11.1"/>
    </reaction>
</comment>
<keyword evidence="6" id="KW-0067">ATP-binding</keyword>
<evidence type="ECO:0000313" key="10">
    <source>
        <dbReference type="EMBL" id="EKX31135.1"/>
    </source>
</evidence>
<evidence type="ECO:0000256" key="2">
    <source>
        <dbReference type="ARBA" id="ARBA00022527"/>
    </source>
</evidence>
<dbReference type="SUPFAM" id="SSF56112">
    <property type="entry name" value="Protein kinase-like (PK-like)"/>
    <property type="match status" value="1"/>
</dbReference>
<dbReference type="eggNOG" id="KOG0589">
    <property type="taxonomic scope" value="Eukaryota"/>
</dbReference>
<dbReference type="EnsemblProtists" id="EKX31135">
    <property type="protein sequence ID" value="EKX31135"/>
    <property type="gene ID" value="GUITHDRAFT_61851"/>
</dbReference>
<dbReference type="GO" id="GO:0005524">
    <property type="term" value="F:ATP binding"/>
    <property type="evidence" value="ECO:0007669"/>
    <property type="project" value="UniProtKB-KW"/>
</dbReference>
<feature type="non-terminal residue" evidence="10">
    <location>
        <position position="1"/>
    </location>
</feature>
<comment type="catalytic activity">
    <reaction evidence="7">
        <text>L-threonyl-[protein] + ATP = O-phospho-L-threonyl-[protein] + ADP + H(+)</text>
        <dbReference type="Rhea" id="RHEA:46608"/>
        <dbReference type="Rhea" id="RHEA-COMP:11060"/>
        <dbReference type="Rhea" id="RHEA-COMP:11605"/>
        <dbReference type="ChEBI" id="CHEBI:15378"/>
        <dbReference type="ChEBI" id="CHEBI:30013"/>
        <dbReference type="ChEBI" id="CHEBI:30616"/>
        <dbReference type="ChEBI" id="CHEBI:61977"/>
        <dbReference type="ChEBI" id="CHEBI:456216"/>
        <dbReference type="EC" id="2.7.11.1"/>
    </reaction>
</comment>
<evidence type="ECO:0000256" key="3">
    <source>
        <dbReference type="ARBA" id="ARBA00022679"/>
    </source>
</evidence>
<keyword evidence="12" id="KW-1185">Reference proteome</keyword>
<name>L1I5J9_GUITC</name>
<dbReference type="PaxDb" id="55529-EKX31135"/>
<dbReference type="Gene3D" id="1.10.510.10">
    <property type="entry name" value="Transferase(Phosphotransferase) domain 1"/>
    <property type="match status" value="1"/>
</dbReference>
<dbReference type="GeneID" id="17287854"/>
<keyword evidence="3" id="KW-0808">Transferase</keyword>
<feature type="non-terminal residue" evidence="10">
    <location>
        <position position="85"/>
    </location>
</feature>
<dbReference type="PANTHER" id="PTHR44899">
    <property type="entry name" value="CAMK FAMILY PROTEIN KINASE"/>
    <property type="match status" value="1"/>
</dbReference>
<reference evidence="10 12" key="1">
    <citation type="journal article" date="2012" name="Nature">
        <title>Algal genomes reveal evolutionary mosaicism and the fate of nucleomorphs.</title>
        <authorList>
            <consortium name="DOE Joint Genome Institute"/>
            <person name="Curtis B.A."/>
            <person name="Tanifuji G."/>
            <person name="Burki F."/>
            <person name="Gruber A."/>
            <person name="Irimia M."/>
            <person name="Maruyama S."/>
            <person name="Arias M.C."/>
            <person name="Ball S.G."/>
            <person name="Gile G.H."/>
            <person name="Hirakawa Y."/>
            <person name="Hopkins J.F."/>
            <person name="Kuo A."/>
            <person name="Rensing S.A."/>
            <person name="Schmutz J."/>
            <person name="Symeonidi A."/>
            <person name="Elias M."/>
            <person name="Eveleigh R.J."/>
            <person name="Herman E.K."/>
            <person name="Klute M.J."/>
            <person name="Nakayama T."/>
            <person name="Obornik M."/>
            <person name="Reyes-Prieto A."/>
            <person name="Armbrust E.V."/>
            <person name="Aves S.J."/>
            <person name="Beiko R.G."/>
            <person name="Coutinho P."/>
            <person name="Dacks J.B."/>
            <person name="Durnford D.G."/>
            <person name="Fast N.M."/>
            <person name="Green B.R."/>
            <person name="Grisdale C.J."/>
            <person name="Hempel F."/>
            <person name="Henrissat B."/>
            <person name="Hoppner M.P."/>
            <person name="Ishida K."/>
            <person name="Kim E."/>
            <person name="Koreny L."/>
            <person name="Kroth P.G."/>
            <person name="Liu Y."/>
            <person name="Malik S.B."/>
            <person name="Maier U.G."/>
            <person name="McRose D."/>
            <person name="Mock T."/>
            <person name="Neilson J.A."/>
            <person name="Onodera N.T."/>
            <person name="Poole A.M."/>
            <person name="Pritham E.J."/>
            <person name="Richards T.A."/>
            <person name="Rocap G."/>
            <person name="Roy S.W."/>
            <person name="Sarai C."/>
            <person name="Schaack S."/>
            <person name="Shirato S."/>
            <person name="Slamovits C.H."/>
            <person name="Spencer D.F."/>
            <person name="Suzuki S."/>
            <person name="Worden A.Z."/>
            <person name="Zauner S."/>
            <person name="Barry K."/>
            <person name="Bell C."/>
            <person name="Bharti A.K."/>
            <person name="Crow J.A."/>
            <person name="Grimwood J."/>
            <person name="Kramer R."/>
            <person name="Lindquist E."/>
            <person name="Lucas S."/>
            <person name="Salamov A."/>
            <person name="McFadden G.I."/>
            <person name="Lane C.E."/>
            <person name="Keeling P.J."/>
            <person name="Gray M.W."/>
            <person name="Grigoriev I.V."/>
            <person name="Archibald J.M."/>
        </authorList>
    </citation>
    <scope>NUCLEOTIDE SEQUENCE</scope>
    <source>
        <strain evidence="10 12">CCMP2712</strain>
    </source>
</reference>
<accession>L1I5J9</accession>
<keyword evidence="5" id="KW-0418">Kinase</keyword>
<dbReference type="AlphaFoldDB" id="L1I5J9"/>
<dbReference type="EMBL" id="JH993351">
    <property type="protein sequence ID" value="EKX31135.1"/>
    <property type="molecule type" value="Genomic_DNA"/>
</dbReference>
<evidence type="ECO:0000256" key="6">
    <source>
        <dbReference type="ARBA" id="ARBA00022840"/>
    </source>
</evidence>
<dbReference type="InterPro" id="IPR000719">
    <property type="entry name" value="Prot_kinase_dom"/>
</dbReference>
<gene>
    <name evidence="10" type="ORF">GUITHDRAFT_61851</name>
</gene>
<evidence type="ECO:0000256" key="4">
    <source>
        <dbReference type="ARBA" id="ARBA00022741"/>
    </source>
</evidence>
<evidence type="ECO:0000256" key="5">
    <source>
        <dbReference type="ARBA" id="ARBA00022777"/>
    </source>
</evidence>
<evidence type="ECO:0000259" key="9">
    <source>
        <dbReference type="PROSITE" id="PS50011"/>
    </source>
</evidence>
<evidence type="ECO:0000313" key="12">
    <source>
        <dbReference type="Proteomes" id="UP000011087"/>
    </source>
</evidence>
<dbReference type="KEGG" id="gtt:GUITHDRAFT_61851"/>
<organism evidence="10">
    <name type="scientific">Guillardia theta (strain CCMP2712)</name>
    <name type="common">Cryptophyte</name>
    <dbReference type="NCBI Taxonomy" id="905079"/>
    <lineage>
        <taxon>Eukaryota</taxon>
        <taxon>Cryptophyceae</taxon>
        <taxon>Pyrenomonadales</taxon>
        <taxon>Geminigeraceae</taxon>
        <taxon>Guillardia</taxon>
    </lineage>
</organism>
<dbReference type="HOGENOM" id="CLU_2519510_0_0_1"/>
<dbReference type="Pfam" id="PF00069">
    <property type="entry name" value="Pkinase"/>
    <property type="match status" value="1"/>
</dbReference>
<dbReference type="RefSeq" id="XP_005818115.1">
    <property type="nucleotide sequence ID" value="XM_005818058.1"/>
</dbReference>
<dbReference type="InterPro" id="IPR051131">
    <property type="entry name" value="NEK_Ser/Thr_kinase_NIMA"/>
</dbReference>
<dbReference type="GO" id="GO:0004674">
    <property type="term" value="F:protein serine/threonine kinase activity"/>
    <property type="evidence" value="ECO:0007669"/>
    <property type="project" value="UniProtKB-KW"/>
</dbReference>
<evidence type="ECO:0000256" key="8">
    <source>
        <dbReference type="ARBA" id="ARBA00048679"/>
    </source>
</evidence>
<keyword evidence="2" id="KW-0723">Serine/threonine-protein kinase</keyword>
<keyword evidence="4" id="KW-0547">Nucleotide-binding</keyword>
<dbReference type="EC" id="2.7.11.1" evidence="1"/>